<evidence type="ECO:0000259" key="7">
    <source>
        <dbReference type="Pfam" id="PF07195"/>
    </source>
</evidence>
<dbReference type="GO" id="GO:0071973">
    <property type="term" value="P:bacterial-type flagellum-dependent cell motility"/>
    <property type="evidence" value="ECO:0007669"/>
    <property type="project" value="TreeGrafter"/>
</dbReference>
<keyword evidence="3" id="KW-0175">Coiled coil</keyword>
<reference evidence="8 9" key="1">
    <citation type="submission" date="2009-06" db="EMBL/GenBank/DDBJ databases">
        <title>Complete sequence of Desulfovibrio salexigens DSM 2638.</title>
        <authorList>
            <consortium name="US DOE Joint Genome Institute"/>
            <person name="Lucas S."/>
            <person name="Copeland A."/>
            <person name="Lapidus A."/>
            <person name="Glavina del Rio T."/>
            <person name="Tice H."/>
            <person name="Bruce D."/>
            <person name="Goodwin L."/>
            <person name="Pitluck S."/>
            <person name="Munk A.C."/>
            <person name="Brettin T."/>
            <person name="Detter J.C."/>
            <person name="Han C."/>
            <person name="Tapia R."/>
            <person name="Larimer F."/>
            <person name="Land M."/>
            <person name="Hauser L."/>
            <person name="Kyrpides N."/>
            <person name="Anderson I."/>
            <person name="Wall J.D."/>
            <person name="Arkin A.P."/>
            <person name="Dehal P."/>
            <person name="Chivian D."/>
            <person name="Giles B."/>
            <person name="Hazen T.C."/>
        </authorList>
    </citation>
    <scope>NUCLEOTIDE SEQUENCE [LARGE SCALE GENOMIC DNA]</scope>
    <source>
        <strain evidence="9">ATCC 14822 / DSM 2638 / NCIMB 8403 / VKM B-1763</strain>
    </source>
</reference>
<gene>
    <name evidence="8" type="ordered locus">Desal_0515</name>
</gene>
<evidence type="ECO:0000256" key="1">
    <source>
        <dbReference type="ARBA" id="ARBA00009764"/>
    </source>
</evidence>
<keyword evidence="8" id="KW-0282">Flagellum</keyword>
<evidence type="ECO:0000259" key="6">
    <source>
        <dbReference type="Pfam" id="PF02465"/>
    </source>
</evidence>
<protein>
    <recommendedName>
        <fullName evidence="5">Flagellar hook-associated protein 2</fullName>
        <shortName evidence="5">HAP2</shortName>
    </recommendedName>
    <alternativeName>
        <fullName evidence="5">Flagellar cap protein</fullName>
    </alternativeName>
</protein>
<evidence type="ECO:0000256" key="5">
    <source>
        <dbReference type="RuleBase" id="RU362066"/>
    </source>
</evidence>
<comment type="function">
    <text evidence="5">Required for morphogenesis and for the elongation of the flagellar filament by facilitating polymerization of the flagellin monomers at the tip of growing filament. Forms a capping structure, which prevents flagellin subunits (transported through the central channel of the flagellum) from leaking out without polymerization at the distal end.</text>
</comment>
<dbReference type="InterPro" id="IPR003481">
    <property type="entry name" value="FliD_N"/>
</dbReference>
<dbReference type="Proteomes" id="UP000002601">
    <property type="component" value="Chromosome"/>
</dbReference>
<dbReference type="EMBL" id="CP001649">
    <property type="protein sequence ID" value="ACS78582.1"/>
    <property type="molecule type" value="Genomic_DNA"/>
</dbReference>
<dbReference type="HOGENOM" id="CLU_015182_1_0_7"/>
<comment type="subcellular location">
    <subcellularLocation>
        <location evidence="5">Secreted</location>
    </subcellularLocation>
    <subcellularLocation>
        <location evidence="5">Bacterial flagellum</location>
    </subcellularLocation>
</comment>
<evidence type="ECO:0000256" key="3">
    <source>
        <dbReference type="ARBA" id="ARBA00023054"/>
    </source>
</evidence>
<dbReference type="PANTHER" id="PTHR30288">
    <property type="entry name" value="FLAGELLAR CAP/ASSEMBLY PROTEIN FLID"/>
    <property type="match status" value="1"/>
</dbReference>
<keyword evidence="8" id="KW-0969">Cilium</keyword>
<evidence type="ECO:0000313" key="9">
    <source>
        <dbReference type="Proteomes" id="UP000002601"/>
    </source>
</evidence>
<keyword evidence="8" id="KW-0966">Cell projection</keyword>
<dbReference type="PANTHER" id="PTHR30288:SF0">
    <property type="entry name" value="FLAGELLAR HOOK-ASSOCIATED PROTEIN 2"/>
    <property type="match status" value="1"/>
</dbReference>
<dbReference type="GO" id="GO:0007155">
    <property type="term" value="P:cell adhesion"/>
    <property type="evidence" value="ECO:0007669"/>
    <property type="project" value="InterPro"/>
</dbReference>
<comment type="similarity">
    <text evidence="1 5">Belongs to the FliD family.</text>
</comment>
<dbReference type="STRING" id="526222.Desal_0515"/>
<dbReference type="Pfam" id="PF07195">
    <property type="entry name" value="FliD_C"/>
    <property type="match status" value="1"/>
</dbReference>
<dbReference type="GO" id="GO:0009424">
    <property type="term" value="C:bacterial-type flagellum hook"/>
    <property type="evidence" value="ECO:0007669"/>
    <property type="project" value="UniProtKB-UniRule"/>
</dbReference>
<dbReference type="Pfam" id="PF02465">
    <property type="entry name" value="FliD_N"/>
    <property type="match status" value="1"/>
</dbReference>
<proteinExistence type="inferred from homology"/>
<dbReference type="OrthoDB" id="5484186at2"/>
<dbReference type="InterPro" id="IPR010809">
    <property type="entry name" value="FliD_C"/>
</dbReference>
<name>C6BXM4_MARSD</name>
<sequence>MADVGKVGAQVSTAGTTSSYWSGKTKFEKLGNGTDFGEIVKNTLKQQGFHQRRLENWRAQWVKKQESLKGLNTKMTELSTALNKMNSIGKFMGRVTSSSDSSCVTATADSTAPTSPYKVEIKQLARNDIWTSNSGYASEKDVISPSGSKISISCGGKTANIDVPGGTTVEGLVKMLNATTELKDLVQVEAIKTGNEYRLKFSSLKMGEANRITFNASTTLPALAPASMTNLQQGQNSKIKIDGFPEGTDNWIERDTNTVTDGSKGLTLNLKKATSPDSVIVNVNTDTEKIIENVREFVKQVNIVRQALRDISKVDATKDKEKGSILTGNYGVQLASHRFKDITATKGQGFNNFDSATGAGDRYNTLRTLGIETETDQSSPNFGLLKIDEEKFEKAMKDNPDGVAKLFSADYEASTSSPNFTIKSLIKGVTKPGTHDVSYTVSGGKITSATINGKAVRINGWEITADDLSGLGMAIRVDNQTDGTYSGTAGIKTGKTIEMIETLKDMTNSKTGILNIISENYSGIIKNIDKKLDYEKNRLANLEKTLKAKYARLDAVLGQYSGKMQMLQGQIAKLGSGAKK</sequence>
<dbReference type="KEGG" id="dsa:Desal_0515"/>
<dbReference type="RefSeq" id="WP_015850401.1">
    <property type="nucleotide sequence ID" value="NC_012881.1"/>
</dbReference>
<evidence type="ECO:0000313" key="8">
    <source>
        <dbReference type="EMBL" id="ACS78582.1"/>
    </source>
</evidence>
<dbReference type="AlphaFoldDB" id="C6BXM4"/>
<keyword evidence="4 5" id="KW-0975">Bacterial flagellum</keyword>
<feature type="domain" description="Flagellar hook-associated protein 2 N-terminal" evidence="6">
    <location>
        <begin position="33"/>
        <end position="128"/>
    </location>
</feature>
<organism evidence="8 9">
    <name type="scientific">Maridesulfovibrio salexigens (strain ATCC 14822 / DSM 2638 / NCIMB 8403 / VKM B-1763)</name>
    <name type="common">Desulfovibrio salexigens</name>
    <dbReference type="NCBI Taxonomy" id="526222"/>
    <lineage>
        <taxon>Bacteria</taxon>
        <taxon>Pseudomonadati</taxon>
        <taxon>Thermodesulfobacteriota</taxon>
        <taxon>Desulfovibrionia</taxon>
        <taxon>Desulfovibrionales</taxon>
        <taxon>Desulfovibrionaceae</taxon>
        <taxon>Maridesulfovibrio</taxon>
    </lineage>
</organism>
<feature type="domain" description="Flagellar hook-associated protein 2 C-terminal" evidence="7">
    <location>
        <begin position="234"/>
        <end position="560"/>
    </location>
</feature>
<dbReference type="GO" id="GO:0005576">
    <property type="term" value="C:extracellular region"/>
    <property type="evidence" value="ECO:0007669"/>
    <property type="project" value="UniProtKB-SubCell"/>
</dbReference>
<keyword evidence="9" id="KW-1185">Reference proteome</keyword>
<evidence type="ECO:0000256" key="2">
    <source>
        <dbReference type="ARBA" id="ARBA00011255"/>
    </source>
</evidence>
<comment type="subunit">
    <text evidence="2 5">Homopentamer.</text>
</comment>
<evidence type="ECO:0000256" key="4">
    <source>
        <dbReference type="ARBA" id="ARBA00023143"/>
    </source>
</evidence>
<dbReference type="eggNOG" id="COG1345">
    <property type="taxonomic scope" value="Bacteria"/>
</dbReference>
<dbReference type="InterPro" id="IPR040026">
    <property type="entry name" value="FliD"/>
</dbReference>
<keyword evidence="5" id="KW-0964">Secreted</keyword>
<dbReference type="GO" id="GO:0009421">
    <property type="term" value="C:bacterial-type flagellum filament cap"/>
    <property type="evidence" value="ECO:0007669"/>
    <property type="project" value="InterPro"/>
</dbReference>
<accession>C6BXM4</accession>